<dbReference type="GO" id="GO:0003677">
    <property type="term" value="F:DNA binding"/>
    <property type="evidence" value="ECO:0007669"/>
    <property type="project" value="UniProtKB-KW"/>
</dbReference>
<dbReference type="NCBIfam" id="TIGR02937">
    <property type="entry name" value="sigma70-ECF"/>
    <property type="match status" value="1"/>
</dbReference>
<dbReference type="SUPFAM" id="SSF88659">
    <property type="entry name" value="Sigma3 and sigma4 domains of RNA polymerase sigma factors"/>
    <property type="match status" value="1"/>
</dbReference>
<accession>A0A917M2I5</accession>
<dbReference type="InterPro" id="IPR039425">
    <property type="entry name" value="RNA_pol_sigma-70-like"/>
</dbReference>
<evidence type="ECO:0000259" key="7">
    <source>
        <dbReference type="Pfam" id="PF08281"/>
    </source>
</evidence>
<evidence type="ECO:0008006" key="10">
    <source>
        <dbReference type="Google" id="ProtNLM"/>
    </source>
</evidence>
<organism evidence="8 9">
    <name type="scientific">Paenibacillus radicis</name>
    <name type="common">ex Gao et al. 2016</name>
    <dbReference type="NCBI Taxonomy" id="1737354"/>
    <lineage>
        <taxon>Bacteria</taxon>
        <taxon>Bacillati</taxon>
        <taxon>Bacillota</taxon>
        <taxon>Bacilli</taxon>
        <taxon>Bacillales</taxon>
        <taxon>Paenibacillaceae</taxon>
        <taxon>Paenibacillus</taxon>
    </lineage>
</organism>
<keyword evidence="5" id="KW-0804">Transcription</keyword>
<evidence type="ECO:0000256" key="2">
    <source>
        <dbReference type="ARBA" id="ARBA00023015"/>
    </source>
</evidence>
<dbReference type="RefSeq" id="WP_188889775.1">
    <property type="nucleotide sequence ID" value="NZ_BMHY01000004.1"/>
</dbReference>
<evidence type="ECO:0000259" key="6">
    <source>
        <dbReference type="Pfam" id="PF04542"/>
    </source>
</evidence>
<dbReference type="Proteomes" id="UP000600247">
    <property type="component" value="Unassembled WGS sequence"/>
</dbReference>
<evidence type="ECO:0000256" key="4">
    <source>
        <dbReference type="ARBA" id="ARBA00023125"/>
    </source>
</evidence>
<evidence type="ECO:0000256" key="3">
    <source>
        <dbReference type="ARBA" id="ARBA00023082"/>
    </source>
</evidence>
<dbReference type="InterPro" id="IPR013324">
    <property type="entry name" value="RNA_pol_sigma_r3/r4-like"/>
</dbReference>
<dbReference type="Gene3D" id="1.10.10.10">
    <property type="entry name" value="Winged helix-like DNA-binding domain superfamily/Winged helix DNA-binding domain"/>
    <property type="match status" value="1"/>
</dbReference>
<keyword evidence="3" id="KW-0731">Sigma factor</keyword>
<reference evidence="8 9" key="1">
    <citation type="journal article" date="2014" name="Int. J. Syst. Evol. Microbiol.">
        <title>Complete genome sequence of Corynebacterium casei LMG S-19264T (=DSM 44701T), isolated from a smear-ripened cheese.</title>
        <authorList>
            <consortium name="US DOE Joint Genome Institute (JGI-PGF)"/>
            <person name="Walter F."/>
            <person name="Albersmeier A."/>
            <person name="Kalinowski J."/>
            <person name="Ruckert C."/>
        </authorList>
    </citation>
    <scope>NUCLEOTIDE SEQUENCE [LARGE SCALE GENOMIC DNA]</scope>
    <source>
        <strain evidence="8 9">CGMCC 1.15286</strain>
    </source>
</reference>
<dbReference type="SUPFAM" id="SSF88946">
    <property type="entry name" value="Sigma2 domain of RNA polymerase sigma factors"/>
    <property type="match status" value="1"/>
</dbReference>
<dbReference type="GO" id="GO:0016987">
    <property type="term" value="F:sigma factor activity"/>
    <property type="evidence" value="ECO:0007669"/>
    <property type="project" value="UniProtKB-KW"/>
</dbReference>
<dbReference type="EMBL" id="BMHY01000004">
    <property type="protein sequence ID" value="GGG70892.1"/>
    <property type="molecule type" value="Genomic_DNA"/>
</dbReference>
<dbReference type="PANTHER" id="PTHR43133:SF8">
    <property type="entry name" value="RNA POLYMERASE SIGMA FACTOR HI_1459-RELATED"/>
    <property type="match status" value="1"/>
</dbReference>
<gene>
    <name evidence="8" type="ORF">GCM10010918_27950</name>
</gene>
<protein>
    <recommendedName>
        <fullName evidence="10">RNA polymerase sigma factor</fullName>
    </recommendedName>
</protein>
<keyword evidence="2" id="KW-0805">Transcription regulation</keyword>
<evidence type="ECO:0000313" key="9">
    <source>
        <dbReference type="Proteomes" id="UP000600247"/>
    </source>
</evidence>
<sequence>MNGWIQAELEKPVVQPDEETTKLLDAALRRYCMAITASRQEAEDLAQETWLKAIGKIYGEGHANAEAYLLRIARTTWVDRVRRKARITRLEPDSHVADVRAEDDFVEIEAVLQVLQKHLSPLQLLVFVLREAMGYSIDAAASLLQTSTGAVKAALHRARRSVSAIRKELLNEGLPESKEEGMKLYIRSLAAAYQLNDVQTLISLVQHDASHAAIAVGVMQNKALQLQQARQEQAVLQLTGPGSVDSFSLMMAA</sequence>
<dbReference type="InterPro" id="IPR007627">
    <property type="entry name" value="RNA_pol_sigma70_r2"/>
</dbReference>
<proteinExistence type="inferred from homology"/>
<dbReference type="InterPro" id="IPR013325">
    <property type="entry name" value="RNA_pol_sigma_r2"/>
</dbReference>
<keyword evidence="9" id="KW-1185">Reference proteome</keyword>
<comment type="similarity">
    <text evidence="1">Belongs to the sigma-70 factor family. ECF subfamily.</text>
</comment>
<dbReference type="Gene3D" id="1.10.1740.10">
    <property type="match status" value="1"/>
</dbReference>
<dbReference type="Pfam" id="PF08281">
    <property type="entry name" value="Sigma70_r4_2"/>
    <property type="match status" value="1"/>
</dbReference>
<evidence type="ECO:0000256" key="1">
    <source>
        <dbReference type="ARBA" id="ARBA00010641"/>
    </source>
</evidence>
<dbReference type="InterPro" id="IPR014284">
    <property type="entry name" value="RNA_pol_sigma-70_dom"/>
</dbReference>
<dbReference type="Pfam" id="PF04542">
    <property type="entry name" value="Sigma70_r2"/>
    <property type="match status" value="1"/>
</dbReference>
<dbReference type="InterPro" id="IPR036388">
    <property type="entry name" value="WH-like_DNA-bd_sf"/>
</dbReference>
<dbReference type="GO" id="GO:0006352">
    <property type="term" value="P:DNA-templated transcription initiation"/>
    <property type="evidence" value="ECO:0007669"/>
    <property type="project" value="InterPro"/>
</dbReference>
<evidence type="ECO:0000256" key="5">
    <source>
        <dbReference type="ARBA" id="ARBA00023163"/>
    </source>
</evidence>
<evidence type="ECO:0000313" key="8">
    <source>
        <dbReference type="EMBL" id="GGG70892.1"/>
    </source>
</evidence>
<dbReference type="InterPro" id="IPR013249">
    <property type="entry name" value="RNA_pol_sigma70_r4_t2"/>
</dbReference>
<dbReference type="AlphaFoldDB" id="A0A917M2I5"/>
<comment type="caution">
    <text evidence="8">The sequence shown here is derived from an EMBL/GenBank/DDBJ whole genome shotgun (WGS) entry which is preliminary data.</text>
</comment>
<keyword evidence="4" id="KW-0238">DNA-binding</keyword>
<name>A0A917M2I5_9BACL</name>
<feature type="domain" description="RNA polymerase sigma factor 70 region 4 type 2" evidence="7">
    <location>
        <begin position="117"/>
        <end position="160"/>
    </location>
</feature>
<feature type="domain" description="RNA polymerase sigma-70 region 2" evidence="6">
    <location>
        <begin position="27"/>
        <end position="86"/>
    </location>
</feature>
<dbReference type="PANTHER" id="PTHR43133">
    <property type="entry name" value="RNA POLYMERASE ECF-TYPE SIGMA FACTO"/>
    <property type="match status" value="1"/>
</dbReference>